<protein>
    <recommendedName>
        <fullName evidence="3">DUF659 domain-containing protein</fullName>
    </recommendedName>
</protein>
<gene>
    <name evidence="1" type="ORF">BG015_004574</name>
</gene>
<reference evidence="1" key="1">
    <citation type="journal article" date="2020" name="Fungal Divers.">
        <title>Resolving the Mortierellaceae phylogeny through synthesis of multi-gene phylogenetics and phylogenomics.</title>
        <authorList>
            <person name="Vandepol N."/>
            <person name="Liber J."/>
            <person name="Desiro A."/>
            <person name="Na H."/>
            <person name="Kennedy M."/>
            <person name="Barry K."/>
            <person name="Grigoriev I.V."/>
            <person name="Miller A.N."/>
            <person name="O'Donnell K."/>
            <person name="Stajich J.E."/>
            <person name="Bonito G."/>
        </authorList>
    </citation>
    <scope>NUCLEOTIDE SEQUENCE</scope>
    <source>
        <strain evidence="1">NRRL 6426</strain>
    </source>
</reference>
<name>A0A9P5RAX6_9FUNG</name>
<dbReference type="EMBL" id="JAAAUQ010002142">
    <property type="protein sequence ID" value="KAF9127251.1"/>
    <property type="molecule type" value="Genomic_DNA"/>
</dbReference>
<proteinExistence type="predicted"/>
<dbReference type="AlphaFoldDB" id="A0A9P5RAX6"/>
<evidence type="ECO:0000313" key="1">
    <source>
        <dbReference type="EMBL" id="KAF9127251.1"/>
    </source>
</evidence>
<comment type="caution">
    <text evidence="1">The sequence shown here is derived from an EMBL/GenBank/DDBJ whole genome shotgun (WGS) entry which is preliminary data.</text>
</comment>
<dbReference type="InterPro" id="IPR012337">
    <property type="entry name" value="RNaseH-like_sf"/>
</dbReference>
<accession>A0A9P5RAX6</accession>
<dbReference type="OrthoDB" id="2436853at2759"/>
<dbReference type="SUPFAM" id="SSF53098">
    <property type="entry name" value="Ribonuclease H-like"/>
    <property type="match status" value="1"/>
</dbReference>
<evidence type="ECO:0000313" key="2">
    <source>
        <dbReference type="Proteomes" id="UP000748756"/>
    </source>
</evidence>
<dbReference type="Proteomes" id="UP000748756">
    <property type="component" value="Unassembled WGS sequence"/>
</dbReference>
<evidence type="ECO:0008006" key="3">
    <source>
        <dbReference type="Google" id="ProtNLM"/>
    </source>
</evidence>
<sequence length="284" mass="32601">MELFGTTADVIWLPCASHCIQLAINKAWTEGEAEELLDKCNKELLDNCNNIAKIFKGKGALSHYFKRSQKGHQKSLTTRLKNDTRWNSRYDMLKRILRLSKYINKTVRYFIRHPSQLPSHIKLQHIKECAFSQVEIDILRELEDLMASAAEFTNRIGSSQIPTTSLIYMTVRNLLPPLQNFNTTIAKAVPMALDQRIKKTWNLNMDSPAIDAILISMYLNPAILQDKIWDEPSRGSTNRAKAESLIIIKVEEIVMKKRGEQSLPKRNLHEETHAKLVQYKGAGR</sequence>
<keyword evidence="2" id="KW-1185">Reference proteome</keyword>
<organism evidence="1 2">
    <name type="scientific">Linnemannia schmuckeri</name>
    <dbReference type="NCBI Taxonomy" id="64567"/>
    <lineage>
        <taxon>Eukaryota</taxon>
        <taxon>Fungi</taxon>
        <taxon>Fungi incertae sedis</taxon>
        <taxon>Mucoromycota</taxon>
        <taxon>Mortierellomycotina</taxon>
        <taxon>Mortierellomycetes</taxon>
        <taxon>Mortierellales</taxon>
        <taxon>Mortierellaceae</taxon>
        <taxon>Linnemannia</taxon>
    </lineage>
</organism>